<dbReference type="InterPro" id="IPR036188">
    <property type="entry name" value="FAD/NAD-bd_sf"/>
</dbReference>
<dbReference type="GO" id="GO:0004729">
    <property type="term" value="F:oxygen-dependent protoporphyrinogen oxidase activity"/>
    <property type="evidence" value="ECO:0007669"/>
    <property type="project" value="UniProtKB-EC"/>
</dbReference>
<proteinExistence type="predicted"/>
<gene>
    <name evidence="8" type="ORF">MNBD_GAMMA19-1884</name>
</gene>
<dbReference type="Gene3D" id="1.10.3110.10">
    <property type="entry name" value="protoporphyrinogen ix oxidase, domain 3"/>
    <property type="match status" value="1"/>
</dbReference>
<dbReference type="InterPro" id="IPR004572">
    <property type="entry name" value="Protoporphyrinogen_oxidase"/>
</dbReference>
<evidence type="ECO:0000259" key="7">
    <source>
        <dbReference type="Pfam" id="PF01593"/>
    </source>
</evidence>
<name>A0A3B1A850_9ZZZZ</name>
<evidence type="ECO:0000256" key="1">
    <source>
        <dbReference type="ARBA" id="ARBA00001974"/>
    </source>
</evidence>
<accession>A0A3B1A850</accession>
<dbReference type="PANTHER" id="PTHR42923:SF3">
    <property type="entry name" value="PROTOPORPHYRINOGEN OXIDASE"/>
    <property type="match status" value="1"/>
</dbReference>
<dbReference type="InterPro" id="IPR050464">
    <property type="entry name" value="Zeta_carotene_desat/Oxidored"/>
</dbReference>
<dbReference type="Gene3D" id="3.50.50.60">
    <property type="entry name" value="FAD/NAD(P)-binding domain"/>
    <property type="match status" value="1"/>
</dbReference>
<sequence length="466" mass="50891">MNTDVIIIGGGISGLSTAWWLARAGVSVQVWEADNRPGGKIKSQQQEGYLTEPAASLLMNFRPEVAQLVSAAGLDALKTQRLPQARRYLLHRGELQALPMHITGMLTSPLWSLRGKLRLLLEPFIPAGGSEDETVSQFIRRRLGNEMLEKAMEPFIAGTLAADPDLASAGATLPRLTALERRFGSITAGVLTHKILRRRTACTVDSFSFRGGMSTLVNTLARTAGVQVFSNRRVQEIIPHQKGWSVTAMTSDGERSLNAAHVVVATPAPAAARLVASVDDELAALLADIQYASLAVLHMGLDREHVKHALDGTGFLAPRQEQQPFTGNLWMSSLFADRTPANKVLLTTYFGGARHPKAANWNDTRLTDEALRTLTPLLHIKAEPEMVRIDRHTQALPLYHGAHLARDHAIARQLQHLPGLHVEANYRGGVSVRDRIARGQQLAQKITSQLMPTTEKLPDLSLSPGL</sequence>
<dbReference type="InterPro" id="IPR002937">
    <property type="entry name" value="Amino_oxidase"/>
</dbReference>
<dbReference type="GO" id="GO:0006783">
    <property type="term" value="P:heme biosynthetic process"/>
    <property type="evidence" value="ECO:0007669"/>
    <property type="project" value="UniProtKB-KW"/>
</dbReference>
<evidence type="ECO:0000256" key="2">
    <source>
        <dbReference type="ARBA" id="ARBA00022630"/>
    </source>
</evidence>
<keyword evidence="2" id="KW-0285">Flavoprotein</keyword>
<comment type="cofactor">
    <cofactor evidence="1">
        <name>FAD</name>
        <dbReference type="ChEBI" id="CHEBI:57692"/>
    </cofactor>
</comment>
<feature type="domain" description="Amine oxidase" evidence="7">
    <location>
        <begin position="12"/>
        <end position="397"/>
    </location>
</feature>
<evidence type="ECO:0000256" key="3">
    <source>
        <dbReference type="ARBA" id="ARBA00022827"/>
    </source>
</evidence>
<dbReference type="PANTHER" id="PTHR42923">
    <property type="entry name" value="PROTOPORPHYRINOGEN OXIDASE"/>
    <property type="match status" value="1"/>
</dbReference>
<protein>
    <submittedName>
        <fullName evidence="8">Protoporphyrinogen IX oxidase, aerobic, HemY</fullName>
        <ecNumber evidence="8">1.3.3.4</ecNumber>
    </submittedName>
</protein>
<dbReference type="Gene3D" id="3.90.660.20">
    <property type="entry name" value="Protoporphyrinogen oxidase, mitochondrial, domain 2"/>
    <property type="match status" value="1"/>
</dbReference>
<keyword evidence="4 8" id="KW-0560">Oxidoreductase</keyword>
<dbReference type="SUPFAM" id="SSF51905">
    <property type="entry name" value="FAD/NAD(P)-binding domain"/>
    <property type="match status" value="1"/>
</dbReference>
<comment type="pathway">
    <text evidence="6">Porphyrin-containing compound metabolism.</text>
</comment>
<keyword evidence="5" id="KW-0350">Heme biosynthesis</keyword>
<dbReference type="NCBIfam" id="TIGR00562">
    <property type="entry name" value="proto_IX_ox"/>
    <property type="match status" value="1"/>
</dbReference>
<organism evidence="8">
    <name type="scientific">hydrothermal vent metagenome</name>
    <dbReference type="NCBI Taxonomy" id="652676"/>
    <lineage>
        <taxon>unclassified sequences</taxon>
        <taxon>metagenomes</taxon>
        <taxon>ecological metagenomes</taxon>
    </lineage>
</organism>
<dbReference type="AlphaFoldDB" id="A0A3B1A850"/>
<evidence type="ECO:0000313" key="8">
    <source>
        <dbReference type="EMBL" id="VAW94389.1"/>
    </source>
</evidence>
<evidence type="ECO:0000256" key="6">
    <source>
        <dbReference type="ARBA" id="ARBA00023444"/>
    </source>
</evidence>
<dbReference type="EMBL" id="UOFV01000017">
    <property type="protein sequence ID" value="VAW94389.1"/>
    <property type="molecule type" value="Genomic_DNA"/>
</dbReference>
<dbReference type="EC" id="1.3.3.4" evidence="8"/>
<keyword evidence="3" id="KW-0274">FAD</keyword>
<evidence type="ECO:0000256" key="5">
    <source>
        <dbReference type="ARBA" id="ARBA00023133"/>
    </source>
</evidence>
<dbReference type="Pfam" id="PF01593">
    <property type="entry name" value="Amino_oxidase"/>
    <property type="match status" value="1"/>
</dbReference>
<reference evidence="8" key="1">
    <citation type="submission" date="2018-06" db="EMBL/GenBank/DDBJ databases">
        <authorList>
            <person name="Zhirakovskaya E."/>
        </authorList>
    </citation>
    <scope>NUCLEOTIDE SEQUENCE</scope>
</reference>
<evidence type="ECO:0000256" key="4">
    <source>
        <dbReference type="ARBA" id="ARBA00023002"/>
    </source>
</evidence>
<dbReference type="SUPFAM" id="SSF54373">
    <property type="entry name" value="FAD-linked reductases, C-terminal domain"/>
    <property type="match status" value="1"/>
</dbReference>